<keyword evidence="6" id="KW-0808">Transferase</keyword>
<keyword evidence="12" id="KW-0902">Two-component regulatory system</keyword>
<dbReference type="InterPro" id="IPR003594">
    <property type="entry name" value="HATPase_dom"/>
</dbReference>
<feature type="transmembrane region" description="Helical" evidence="13">
    <location>
        <begin position="12"/>
        <end position="34"/>
    </location>
</feature>
<dbReference type="PANTHER" id="PTHR43065:SF10">
    <property type="entry name" value="PEROXIDE STRESS-ACTIVATED HISTIDINE KINASE MAK3"/>
    <property type="match status" value="1"/>
</dbReference>
<dbReference type="InterPro" id="IPR036890">
    <property type="entry name" value="HATPase_C_sf"/>
</dbReference>
<evidence type="ECO:0000256" key="10">
    <source>
        <dbReference type="ARBA" id="ARBA00022840"/>
    </source>
</evidence>
<dbReference type="Pfam" id="PF02518">
    <property type="entry name" value="HATPase_c"/>
    <property type="match status" value="1"/>
</dbReference>
<evidence type="ECO:0000256" key="4">
    <source>
        <dbReference type="ARBA" id="ARBA00022475"/>
    </source>
</evidence>
<dbReference type="SMART" id="SM00388">
    <property type="entry name" value="HisKA"/>
    <property type="match status" value="1"/>
</dbReference>
<dbReference type="InterPro" id="IPR004358">
    <property type="entry name" value="Sig_transdc_His_kin-like_C"/>
</dbReference>
<evidence type="ECO:0000256" key="9">
    <source>
        <dbReference type="ARBA" id="ARBA00022777"/>
    </source>
</evidence>
<dbReference type="RefSeq" id="WP_129010830.1">
    <property type="nucleotide sequence ID" value="NZ_CP053835.1"/>
</dbReference>
<dbReference type="GO" id="GO:0005886">
    <property type="term" value="C:plasma membrane"/>
    <property type="evidence" value="ECO:0007669"/>
    <property type="project" value="UniProtKB-SubCell"/>
</dbReference>
<dbReference type="PROSITE" id="PS50109">
    <property type="entry name" value="HIS_KIN"/>
    <property type="match status" value="1"/>
</dbReference>
<evidence type="ECO:0000256" key="5">
    <source>
        <dbReference type="ARBA" id="ARBA00022553"/>
    </source>
</evidence>
<dbReference type="Gene3D" id="1.10.287.130">
    <property type="match status" value="1"/>
</dbReference>
<dbReference type="EMBL" id="CP053835">
    <property type="protein sequence ID" value="QKF78727.1"/>
    <property type="molecule type" value="Genomic_DNA"/>
</dbReference>
<dbReference type="GO" id="GO:0000155">
    <property type="term" value="F:phosphorelay sensor kinase activity"/>
    <property type="evidence" value="ECO:0007669"/>
    <property type="project" value="InterPro"/>
</dbReference>
<feature type="transmembrane region" description="Helical" evidence="13">
    <location>
        <begin position="291"/>
        <end position="310"/>
    </location>
</feature>
<organism evidence="15 16">
    <name type="scientific">Arcobacter defluvii</name>
    <dbReference type="NCBI Taxonomy" id="873191"/>
    <lineage>
        <taxon>Bacteria</taxon>
        <taxon>Pseudomonadati</taxon>
        <taxon>Campylobacterota</taxon>
        <taxon>Epsilonproteobacteria</taxon>
        <taxon>Campylobacterales</taxon>
        <taxon>Arcobacteraceae</taxon>
        <taxon>Arcobacter</taxon>
    </lineage>
</organism>
<evidence type="ECO:0000256" key="6">
    <source>
        <dbReference type="ARBA" id="ARBA00022679"/>
    </source>
</evidence>
<evidence type="ECO:0000256" key="3">
    <source>
        <dbReference type="ARBA" id="ARBA00012438"/>
    </source>
</evidence>
<dbReference type="InterPro" id="IPR029151">
    <property type="entry name" value="Sensor-like_sf"/>
</dbReference>
<dbReference type="EC" id="2.7.13.3" evidence="3"/>
<dbReference type="PRINTS" id="PR00344">
    <property type="entry name" value="BCTRLSENSOR"/>
</dbReference>
<dbReference type="InterPro" id="IPR036097">
    <property type="entry name" value="HisK_dim/P_sf"/>
</dbReference>
<dbReference type="SUPFAM" id="SSF47384">
    <property type="entry name" value="Homodimeric domain of signal transducing histidine kinase"/>
    <property type="match status" value="1"/>
</dbReference>
<evidence type="ECO:0000256" key="11">
    <source>
        <dbReference type="ARBA" id="ARBA00022989"/>
    </source>
</evidence>
<dbReference type="InterPro" id="IPR048760">
    <property type="entry name" value="VP0354-like_sensor_dom"/>
</dbReference>
<dbReference type="AlphaFoldDB" id="A0AAE7E7P0"/>
<accession>A0AAE7E7P0</accession>
<evidence type="ECO:0000256" key="13">
    <source>
        <dbReference type="SAM" id="Phobius"/>
    </source>
</evidence>
<evidence type="ECO:0000256" key="2">
    <source>
        <dbReference type="ARBA" id="ARBA00004651"/>
    </source>
</evidence>
<keyword evidence="5" id="KW-0597">Phosphoprotein</keyword>
<comment type="catalytic activity">
    <reaction evidence="1">
        <text>ATP + protein L-histidine = ADP + protein N-phospho-L-histidine.</text>
        <dbReference type="EC" id="2.7.13.3"/>
    </reaction>
</comment>
<sequence>MKFLSRVNYLSRFTYLFILAGISLSSLILLILFAELSNYQKLSNLDKAKFEFEQKKKNITKFYEQYKRFLISLDENTIFLKYLTNPNEENHENLLSLFDTLMSDKPEVTQLRYLDETGKEKIRIDRNFYGEIPNIISEVSLQDKSKRDYFIETMALEQNMIYVSKLNLNIENGKIEKPIKPVWRFAIPIVYKNKRRGILIVNIFANKFLQELIQSNTFNVDVFDQDNQVLVSSFENRPQWTKDLEKTPILEKDKFILEDILIDNINNEVLHIGFTPKDWALSFFEFVNSKIIILIFVIFIISFILAYYLAKIPKKLFDELESQQKFILQQSKLSAMGEMIAMIAHQWRQPLNGISVLIQEIEIKKEMNILDDEQFNFATTNIKNTLNYMSKTINDFRNFFKPSKNKTEFNFLDAVSQSFELSEVRLKDKNIEYEIKYSHKLDLNCFLILSFESEIKQVFLNLINNSVDAFLSKNIEKRKIIVNLKCDNDLIYIEFIDNAGGIDNKLIDKIFEPYISSKESQNGTGLGLYLSKMIIEKNMRGTIIAENIENGAIFKISIPKIK</sequence>
<evidence type="ECO:0000313" key="15">
    <source>
        <dbReference type="EMBL" id="QKF78727.1"/>
    </source>
</evidence>
<protein>
    <recommendedName>
        <fullName evidence="3">histidine kinase</fullName>
        <ecNumber evidence="3">2.7.13.3</ecNumber>
    </recommendedName>
</protein>
<reference evidence="15 16" key="1">
    <citation type="submission" date="2020-05" db="EMBL/GenBank/DDBJ databases">
        <title>Complete genome sequencing of Campylobacter and Arcobacter type strains.</title>
        <authorList>
            <person name="Miller W.G."/>
            <person name="Yee E."/>
        </authorList>
    </citation>
    <scope>NUCLEOTIDE SEQUENCE [LARGE SCALE GENOMIC DNA]</scope>
    <source>
        <strain evidence="15 16">LMG 25694</strain>
    </source>
</reference>
<evidence type="ECO:0000256" key="12">
    <source>
        <dbReference type="ARBA" id="ARBA00023012"/>
    </source>
</evidence>
<dbReference type="CDD" id="cd00082">
    <property type="entry name" value="HisKA"/>
    <property type="match status" value="1"/>
</dbReference>
<dbReference type="Gene3D" id="3.30.450.20">
    <property type="entry name" value="PAS domain"/>
    <property type="match status" value="1"/>
</dbReference>
<keyword evidence="13" id="KW-0472">Membrane</keyword>
<comment type="subcellular location">
    <subcellularLocation>
        <location evidence="2">Cell membrane</location>
        <topology evidence="2">Multi-pass membrane protein</topology>
    </subcellularLocation>
</comment>
<dbReference type="Pfam" id="PF21623">
    <property type="entry name" value="HK_sensor_dom_bact"/>
    <property type="match status" value="1"/>
</dbReference>
<dbReference type="PANTHER" id="PTHR43065">
    <property type="entry name" value="SENSOR HISTIDINE KINASE"/>
    <property type="match status" value="1"/>
</dbReference>
<dbReference type="SMART" id="SM00387">
    <property type="entry name" value="HATPase_c"/>
    <property type="match status" value="1"/>
</dbReference>
<keyword evidence="16" id="KW-1185">Reference proteome</keyword>
<keyword evidence="11 13" id="KW-1133">Transmembrane helix</keyword>
<dbReference type="Pfam" id="PF00512">
    <property type="entry name" value="HisKA"/>
    <property type="match status" value="1"/>
</dbReference>
<evidence type="ECO:0000313" key="16">
    <source>
        <dbReference type="Proteomes" id="UP000503313"/>
    </source>
</evidence>
<dbReference type="KEGG" id="adz:ADFLV_2754"/>
<dbReference type="SUPFAM" id="SSF55874">
    <property type="entry name" value="ATPase domain of HSP90 chaperone/DNA topoisomerase II/histidine kinase"/>
    <property type="match status" value="1"/>
</dbReference>
<dbReference type="Gene3D" id="3.30.565.10">
    <property type="entry name" value="Histidine kinase-like ATPase, C-terminal domain"/>
    <property type="match status" value="1"/>
</dbReference>
<evidence type="ECO:0000256" key="7">
    <source>
        <dbReference type="ARBA" id="ARBA00022692"/>
    </source>
</evidence>
<dbReference type="InterPro" id="IPR005467">
    <property type="entry name" value="His_kinase_dom"/>
</dbReference>
<evidence type="ECO:0000259" key="14">
    <source>
        <dbReference type="PROSITE" id="PS50109"/>
    </source>
</evidence>
<feature type="domain" description="Histidine kinase" evidence="14">
    <location>
        <begin position="342"/>
        <end position="562"/>
    </location>
</feature>
<keyword evidence="10" id="KW-0067">ATP-binding</keyword>
<keyword evidence="7 13" id="KW-0812">Transmembrane</keyword>
<name>A0AAE7E7P0_9BACT</name>
<gene>
    <name evidence="15" type="ORF">ADFLV_2754</name>
</gene>
<dbReference type="GO" id="GO:0005524">
    <property type="term" value="F:ATP binding"/>
    <property type="evidence" value="ECO:0007669"/>
    <property type="project" value="UniProtKB-KW"/>
</dbReference>
<evidence type="ECO:0000256" key="8">
    <source>
        <dbReference type="ARBA" id="ARBA00022741"/>
    </source>
</evidence>
<dbReference type="InterPro" id="IPR003661">
    <property type="entry name" value="HisK_dim/P_dom"/>
</dbReference>
<keyword evidence="4" id="KW-1003">Cell membrane</keyword>
<dbReference type="Proteomes" id="UP000503313">
    <property type="component" value="Chromosome"/>
</dbReference>
<evidence type="ECO:0000256" key="1">
    <source>
        <dbReference type="ARBA" id="ARBA00000085"/>
    </source>
</evidence>
<keyword evidence="8" id="KW-0547">Nucleotide-binding</keyword>
<proteinExistence type="predicted"/>
<dbReference type="SUPFAM" id="SSF103190">
    <property type="entry name" value="Sensory domain-like"/>
    <property type="match status" value="1"/>
</dbReference>
<keyword evidence="9 15" id="KW-0418">Kinase</keyword>